<gene>
    <name evidence="10" type="primary">lepB</name>
    <name evidence="10" type="ORF">Rai3103_12390</name>
</gene>
<dbReference type="EMBL" id="CP045725">
    <property type="protein sequence ID" value="QGF24327.1"/>
    <property type="molecule type" value="Genomic_DNA"/>
</dbReference>
<feature type="region of interest" description="Disordered" evidence="8">
    <location>
        <begin position="1"/>
        <end position="61"/>
    </location>
</feature>
<evidence type="ECO:0000313" key="10">
    <source>
        <dbReference type="EMBL" id="QGF24327.1"/>
    </source>
</evidence>
<sequence length="214" mass="22732">MWTPPATSSPPTSATSSTPRVRSTSTTATSTTGMSMPSTSMPSTSMRTDSSRSSRRRRWSPLVRVEGRSMLPTLRPGRVLVTRPPVGRLRVGDVVVIAAPDGGRLVKRLAAGPGDVVRMGAGRLSVNGPPPSGAYIETWRVPSGQWFVVGDNVAESDDSRVWRQPFVPATAITGVALGLRRKASRPAAAPSGSRPRPIQARRADGRRLRETGGA</sequence>
<dbReference type="SUPFAM" id="SSF51306">
    <property type="entry name" value="LexA/Signal peptidase"/>
    <property type="match status" value="1"/>
</dbReference>
<dbReference type="KEGG" id="rain:Rai3103_12390"/>
<dbReference type="GO" id="GO:0009003">
    <property type="term" value="F:signal peptidase activity"/>
    <property type="evidence" value="ECO:0007669"/>
    <property type="project" value="UniProtKB-EC"/>
</dbReference>
<dbReference type="NCBIfam" id="TIGR02227">
    <property type="entry name" value="sigpep_I_bact"/>
    <property type="match status" value="1"/>
</dbReference>
<dbReference type="PROSITE" id="PS00760">
    <property type="entry name" value="SPASE_I_2"/>
    <property type="match status" value="1"/>
</dbReference>
<dbReference type="InterPro" id="IPR000223">
    <property type="entry name" value="Pept_S26A_signal_pept_1"/>
</dbReference>
<dbReference type="Pfam" id="PF10502">
    <property type="entry name" value="Peptidase_S26"/>
    <property type="match status" value="1"/>
</dbReference>
<dbReference type="InterPro" id="IPR019533">
    <property type="entry name" value="Peptidase_S26"/>
</dbReference>
<evidence type="ECO:0000256" key="8">
    <source>
        <dbReference type="SAM" id="MobiDB-lite"/>
    </source>
</evidence>
<dbReference type="GO" id="GO:0006465">
    <property type="term" value="P:signal peptide processing"/>
    <property type="evidence" value="ECO:0007669"/>
    <property type="project" value="InterPro"/>
</dbReference>
<dbReference type="GO" id="GO:0004252">
    <property type="term" value="F:serine-type endopeptidase activity"/>
    <property type="evidence" value="ECO:0007669"/>
    <property type="project" value="InterPro"/>
</dbReference>
<feature type="compositionally biased region" description="Low complexity" evidence="8">
    <location>
        <begin position="1"/>
        <end position="48"/>
    </location>
</feature>
<feature type="region of interest" description="Disordered" evidence="8">
    <location>
        <begin position="181"/>
        <end position="214"/>
    </location>
</feature>
<dbReference type="PANTHER" id="PTHR43390:SF1">
    <property type="entry name" value="CHLOROPLAST PROCESSING PEPTIDASE"/>
    <property type="match status" value="1"/>
</dbReference>
<keyword evidence="5 7" id="KW-0378">Hydrolase</keyword>
<dbReference type="EC" id="3.4.21.89" evidence="4 7"/>
<evidence type="ECO:0000259" key="9">
    <source>
        <dbReference type="Pfam" id="PF10502"/>
    </source>
</evidence>
<feature type="compositionally biased region" description="Basic and acidic residues" evidence="8">
    <location>
        <begin position="201"/>
        <end position="214"/>
    </location>
</feature>
<comment type="catalytic activity">
    <reaction evidence="1 7">
        <text>Cleavage of hydrophobic, N-terminal signal or leader sequences from secreted and periplasmic proteins.</text>
        <dbReference type="EC" id="3.4.21.89"/>
    </reaction>
</comment>
<evidence type="ECO:0000256" key="2">
    <source>
        <dbReference type="ARBA" id="ARBA00004401"/>
    </source>
</evidence>
<feature type="compositionally biased region" description="Low complexity" evidence="8">
    <location>
        <begin position="185"/>
        <end position="197"/>
    </location>
</feature>
<dbReference type="Proteomes" id="UP000386847">
    <property type="component" value="Chromosome"/>
</dbReference>
<protein>
    <recommendedName>
        <fullName evidence="4 7">Signal peptidase I</fullName>
        <ecNumber evidence="4 7">3.4.21.89</ecNumber>
    </recommendedName>
</protein>
<keyword evidence="11" id="KW-1185">Reference proteome</keyword>
<comment type="subcellular location">
    <subcellularLocation>
        <location evidence="2">Cell membrane</location>
        <topology evidence="2">Single-pass type II membrane protein</topology>
    </subcellularLocation>
    <subcellularLocation>
        <location evidence="7">Membrane</location>
        <topology evidence="7">Single-pass type II membrane protein</topology>
    </subcellularLocation>
</comment>
<feature type="active site" evidence="6">
    <location>
        <position position="69"/>
    </location>
</feature>
<feature type="domain" description="Peptidase S26" evidence="9">
    <location>
        <begin position="63"/>
        <end position="176"/>
    </location>
</feature>
<organism evidence="10 11">
    <name type="scientific">Raineyella fluvialis</name>
    <dbReference type="NCBI Taxonomy" id="2662261"/>
    <lineage>
        <taxon>Bacteria</taxon>
        <taxon>Bacillati</taxon>
        <taxon>Actinomycetota</taxon>
        <taxon>Actinomycetes</taxon>
        <taxon>Propionibacteriales</taxon>
        <taxon>Propionibacteriaceae</taxon>
        <taxon>Raineyella</taxon>
    </lineage>
</organism>
<proteinExistence type="inferred from homology"/>
<dbReference type="GO" id="GO:0005886">
    <property type="term" value="C:plasma membrane"/>
    <property type="evidence" value="ECO:0007669"/>
    <property type="project" value="UniProtKB-SubCell"/>
</dbReference>
<dbReference type="InterPro" id="IPR019758">
    <property type="entry name" value="Pept_S26A_signal_pept_1_CS"/>
</dbReference>
<dbReference type="CDD" id="cd06462">
    <property type="entry name" value="Peptidase_S24_S26"/>
    <property type="match status" value="1"/>
</dbReference>
<dbReference type="InterPro" id="IPR036286">
    <property type="entry name" value="LexA/Signal_pep-like_sf"/>
</dbReference>
<evidence type="ECO:0000256" key="4">
    <source>
        <dbReference type="ARBA" id="ARBA00013208"/>
    </source>
</evidence>
<dbReference type="PANTHER" id="PTHR43390">
    <property type="entry name" value="SIGNAL PEPTIDASE I"/>
    <property type="match status" value="1"/>
</dbReference>
<evidence type="ECO:0000256" key="5">
    <source>
        <dbReference type="ARBA" id="ARBA00022801"/>
    </source>
</evidence>
<evidence type="ECO:0000256" key="7">
    <source>
        <dbReference type="RuleBase" id="RU362042"/>
    </source>
</evidence>
<evidence type="ECO:0000313" key="11">
    <source>
        <dbReference type="Proteomes" id="UP000386847"/>
    </source>
</evidence>
<feature type="active site" evidence="6">
    <location>
        <position position="107"/>
    </location>
</feature>
<dbReference type="AlphaFoldDB" id="A0A5Q2FEU3"/>
<reference evidence="10 11" key="1">
    <citation type="submission" date="2019-10" db="EMBL/GenBank/DDBJ databases">
        <title>Genomic analysis of Raineyella sp. CBA3103.</title>
        <authorList>
            <person name="Roh S.W."/>
        </authorList>
    </citation>
    <scope>NUCLEOTIDE SEQUENCE [LARGE SCALE GENOMIC DNA]</scope>
    <source>
        <strain evidence="10 11">CBA3103</strain>
    </source>
</reference>
<evidence type="ECO:0000256" key="1">
    <source>
        <dbReference type="ARBA" id="ARBA00000677"/>
    </source>
</evidence>
<evidence type="ECO:0000256" key="3">
    <source>
        <dbReference type="ARBA" id="ARBA00009370"/>
    </source>
</evidence>
<accession>A0A5Q2FEU3</accession>
<comment type="similarity">
    <text evidence="3 7">Belongs to the peptidase S26 family.</text>
</comment>
<name>A0A5Q2FEU3_9ACTN</name>
<dbReference type="InterPro" id="IPR019757">
    <property type="entry name" value="Pept_S26A_signal_pept_1_Lys-AS"/>
</dbReference>
<evidence type="ECO:0000256" key="6">
    <source>
        <dbReference type="PIRSR" id="PIRSR600223-1"/>
    </source>
</evidence>
<dbReference type="Gene3D" id="2.10.109.10">
    <property type="entry name" value="Umud Fragment, subunit A"/>
    <property type="match status" value="1"/>
</dbReference>
<dbReference type="PRINTS" id="PR00727">
    <property type="entry name" value="LEADERPTASE"/>
</dbReference>
<keyword evidence="7" id="KW-0645">Protease</keyword>
<dbReference type="PROSITE" id="PS00761">
    <property type="entry name" value="SPASE_I_3"/>
    <property type="match status" value="1"/>
</dbReference>